<dbReference type="PIRSF" id="PIRSF033909">
    <property type="entry name" value="UCP033909"/>
    <property type="match status" value="1"/>
</dbReference>
<dbReference type="EMBL" id="FOSZ01000004">
    <property type="protein sequence ID" value="SFL04205.1"/>
    <property type="molecule type" value="Genomic_DNA"/>
</dbReference>
<dbReference type="RefSeq" id="WP_093323930.1">
    <property type="nucleotide sequence ID" value="NZ_FOSZ01000004.1"/>
</dbReference>
<dbReference type="Proteomes" id="UP000198851">
    <property type="component" value="Unassembled WGS sequence"/>
</dbReference>
<dbReference type="SUPFAM" id="SSF53474">
    <property type="entry name" value="alpha/beta-Hydrolases"/>
    <property type="match status" value="1"/>
</dbReference>
<dbReference type="InterPro" id="IPR010297">
    <property type="entry name" value="DUF900_hydrolase"/>
</dbReference>
<dbReference type="Pfam" id="PF05990">
    <property type="entry name" value="DUF900"/>
    <property type="match status" value="1"/>
</dbReference>
<keyword evidence="1" id="KW-0732">Signal</keyword>
<dbReference type="InterPro" id="IPR029058">
    <property type="entry name" value="AB_hydrolase_fold"/>
</dbReference>
<dbReference type="Gene3D" id="3.40.50.1820">
    <property type="entry name" value="alpha/beta hydrolase"/>
    <property type="match status" value="1"/>
</dbReference>
<dbReference type="OrthoDB" id="9797755at2"/>
<evidence type="ECO:0000313" key="2">
    <source>
        <dbReference type="EMBL" id="SFL04205.1"/>
    </source>
</evidence>
<dbReference type="InterPro" id="IPR014586">
    <property type="entry name" value="UCP033909"/>
</dbReference>
<proteinExistence type="predicted"/>
<dbReference type="PANTHER" id="PTHR36513">
    <property type="entry name" value="ABC TRANSMEMBRANE TYPE-1 DOMAIN-CONTAINING PROTEIN"/>
    <property type="match status" value="1"/>
</dbReference>
<dbReference type="PROSITE" id="PS51257">
    <property type="entry name" value="PROKAR_LIPOPROTEIN"/>
    <property type="match status" value="1"/>
</dbReference>
<organism evidence="2 3">
    <name type="scientific">Shimia haliotis</name>
    <dbReference type="NCBI Taxonomy" id="1280847"/>
    <lineage>
        <taxon>Bacteria</taxon>
        <taxon>Pseudomonadati</taxon>
        <taxon>Pseudomonadota</taxon>
        <taxon>Alphaproteobacteria</taxon>
        <taxon>Rhodobacterales</taxon>
        <taxon>Roseobacteraceae</taxon>
    </lineage>
</organism>
<reference evidence="3" key="1">
    <citation type="submission" date="2016-10" db="EMBL/GenBank/DDBJ databases">
        <authorList>
            <person name="Varghese N."/>
            <person name="Submissions S."/>
        </authorList>
    </citation>
    <scope>NUCLEOTIDE SEQUENCE [LARGE SCALE GENOMIC DNA]</scope>
    <source>
        <strain evidence="3">DSM 28453</strain>
    </source>
</reference>
<accession>A0A1I4EEP1</accession>
<sequence length="364" mass="40483">MRYLFCVLSFVGLTACSAPVYAPVVPEAMEAPAKTKVFVATNRGTNAEGHFDRSRSTKQTYLETIVSLPEDRKPGEPIKFSNTPNIKKHYVVAGQRAFDNAEEFAKEIRRSTGSSDEVLVFVHGFYNTYANSLFRTAQIKQDMGNPSPIINFSWPSAGRALAYNYDSESVLYARDDLETLLRALERHGPENIVLVAHSRGTLLTTETLRQMEIKNPGWSRRNLDALVFIAPDEPLDVFHRALSRFDTLPQPFFILTTGKDKALRFSSRINGSNLRVGQITEASQLGDLPVVLIDVSNFSLSRNNNHSLFAESPALISLFRDQTTFETIVRTLDVGVPNTLEQTVQVFGDAVSIELVPPIDPGAQ</sequence>
<dbReference type="STRING" id="1280847.SAMN04488036_104241"/>
<feature type="signal peptide" evidence="1">
    <location>
        <begin position="1"/>
        <end position="22"/>
    </location>
</feature>
<protein>
    <submittedName>
        <fullName evidence="2">Esterase/lipase superfamily enzyme</fullName>
    </submittedName>
</protein>
<dbReference type="PANTHER" id="PTHR36513:SF1">
    <property type="entry name" value="TRANSMEMBRANE PROTEIN"/>
    <property type="match status" value="1"/>
</dbReference>
<evidence type="ECO:0000256" key="1">
    <source>
        <dbReference type="SAM" id="SignalP"/>
    </source>
</evidence>
<gene>
    <name evidence="2" type="ORF">SAMN04488036_104241</name>
</gene>
<name>A0A1I4EEP1_9RHOB</name>
<dbReference type="AlphaFoldDB" id="A0A1I4EEP1"/>
<feature type="chain" id="PRO_5011687652" evidence="1">
    <location>
        <begin position="23"/>
        <end position="364"/>
    </location>
</feature>
<evidence type="ECO:0000313" key="3">
    <source>
        <dbReference type="Proteomes" id="UP000198851"/>
    </source>
</evidence>
<keyword evidence="3" id="KW-1185">Reference proteome</keyword>